<dbReference type="PROSITE" id="PS50004">
    <property type="entry name" value="C2"/>
    <property type="match status" value="1"/>
</dbReference>
<dbReference type="InterPro" id="IPR008936">
    <property type="entry name" value="Rho_GTPase_activation_prot"/>
</dbReference>
<keyword evidence="6" id="KW-1185">Reference proteome</keyword>
<dbReference type="InParanoid" id="A0A0C3C6D3"/>
<dbReference type="CDD" id="cd05137">
    <property type="entry name" value="RasGAP_CLA2_BUD2"/>
    <property type="match status" value="1"/>
</dbReference>
<evidence type="ECO:0000313" key="5">
    <source>
        <dbReference type="EMBL" id="KIM85202.1"/>
    </source>
</evidence>
<reference evidence="6" key="2">
    <citation type="submission" date="2015-01" db="EMBL/GenBank/DDBJ databases">
        <title>Evolutionary Origins and Diversification of the Mycorrhizal Mutualists.</title>
        <authorList>
            <consortium name="DOE Joint Genome Institute"/>
            <consortium name="Mycorrhizal Genomics Consortium"/>
            <person name="Kohler A."/>
            <person name="Kuo A."/>
            <person name="Nagy L.G."/>
            <person name="Floudas D."/>
            <person name="Copeland A."/>
            <person name="Barry K.W."/>
            <person name="Cichocki N."/>
            <person name="Veneault-Fourrey C."/>
            <person name="LaButti K."/>
            <person name="Lindquist E.A."/>
            <person name="Lipzen A."/>
            <person name="Lundell T."/>
            <person name="Morin E."/>
            <person name="Murat C."/>
            <person name="Riley R."/>
            <person name="Ohm R."/>
            <person name="Sun H."/>
            <person name="Tunlid A."/>
            <person name="Henrissat B."/>
            <person name="Grigoriev I.V."/>
            <person name="Hibbett D.S."/>
            <person name="Martin F."/>
        </authorList>
    </citation>
    <scope>NUCLEOTIDE SEQUENCE [LARGE SCALE GENOMIC DNA]</scope>
    <source>
        <strain evidence="6">F 1598</strain>
    </source>
</reference>
<evidence type="ECO:0000256" key="2">
    <source>
        <dbReference type="SAM" id="MobiDB-lite"/>
    </source>
</evidence>
<dbReference type="EMBL" id="KN832985">
    <property type="protein sequence ID" value="KIM85202.1"/>
    <property type="molecule type" value="Genomic_DNA"/>
</dbReference>
<dbReference type="SMART" id="SM00323">
    <property type="entry name" value="RasGAP"/>
    <property type="match status" value="1"/>
</dbReference>
<dbReference type="OrthoDB" id="775356at2759"/>
<reference evidence="5 6" key="1">
    <citation type="submission" date="2014-04" db="EMBL/GenBank/DDBJ databases">
        <authorList>
            <consortium name="DOE Joint Genome Institute"/>
            <person name="Kuo A."/>
            <person name="Tarkka M."/>
            <person name="Buscot F."/>
            <person name="Kohler A."/>
            <person name="Nagy L.G."/>
            <person name="Floudas D."/>
            <person name="Copeland A."/>
            <person name="Barry K.W."/>
            <person name="Cichocki N."/>
            <person name="Veneault-Fourrey C."/>
            <person name="LaButti K."/>
            <person name="Lindquist E.A."/>
            <person name="Lipzen A."/>
            <person name="Lundell T."/>
            <person name="Morin E."/>
            <person name="Murat C."/>
            <person name="Sun H."/>
            <person name="Tunlid A."/>
            <person name="Henrissat B."/>
            <person name="Grigoriev I.V."/>
            <person name="Hibbett D.S."/>
            <person name="Martin F."/>
            <person name="Nordberg H.P."/>
            <person name="Cantor M.N."/>
            <person name="Hua S.X."/>
        </authorList>
    </citation>
    <scope>NUCLEOTIDE SEQUENCE [LARGE SCALE GENOMIC DNA]</scope>
    <source>
        <strain evidence="5 6">F 1598</strain>
    </source>
</reference>
<proteinExistence type="predicted"/>
<dbReference type="STRING" id="765440.A0A0C3C6D3"/>
<dbReference type="InterPro" id="IPR001936">
    <property type="entry name" value="RasGAP_dom"/>
</dbReference>
<dbReference type="Proteomes" id="UP000054166">
    <property type="component" value="Unassembled WGS sequence"/>
</dbReference>
<organism evidence="5 6">
    <name type="scientific">Piloderma croceum (strain F 1598)</name>
    <dbReference type="NCBI Taxonomy" id="765440"/>
    <lineage>
        <taxon>Eukaryota</taxon>
        <taxon>Fungi</taxon>
        <taxon>Dikarya</taxon>
        <taxon>Basidiomycota</taxon>
        <taxon>Agaricomycotina</taxon>
        <taxon>Agaricomycetes</taxon>
        <taxon>Agaricomycetidae</taxon>
        <taxon>Atheliales</taxon>
        <taxon>Atheliaceae</taxon>
        <taxon>Piloderma</taxon>
    </lineage>
</organism>
<dbReference type="Pfam" id="PF00168">
    <property type="entry name" value="C2"/>
    <property type="match status" value="1"/>
</dbReference>
<dbReference type="InterPro" id="IPR000008">
    <property type="entry name" value="C2_dom"/>
</dbReference>
<feature type="domain" description="C2" evidence="3">
    <location>
        <begin position="178"/>
        <end position="315"/>
    </location>
</feature>
<dbReference type="HOGENOM" id="CLU_011610_0_0_1"/>
<dbReference type="SMART" id="SM00239">
    <property type="entry name" value="C2"/>
    <property type="match status" value="1"/>
</dbReference>
<accession>A0A0C3C6D3</accession>
<feature type="compositionally biased region" description="Basic and acidic residues" evidence="2">
    <location>
        <begin position="58"/>
        <end position="69"/>
    </location>
</feature>
<dbReference type="InterPro" id="IPR035892">
    <property type="entry name" value="C2_domain_sf"/>
</dbReference>
<feature type="region of interest" description="Disordered" evidence="2">
    <location>
        <begin position="45"/>
        <end position="69"/>
    </location>
</feature>
<evidence type="ECO:0000256" key="1">
    <source>
        <dbReference type="ARBA" id="ARBA00022468"/>
    </source>
</evidence>
<dbReference type="PROSITE" id="PS50018">
    <property type="entry name" value="RAS_GTPASE_ACTIV_2"/>
    <property type="match status" value="1"/>
</dbReference>
<dbReference type="PANTHER" id="PTHR10194:SF60">
    <property type="entry name" value="RAS GTPASE-ACTIVATING PROTEIN RASKOL"/>
    <property type="match status" value="1"/>
</dbReference>
<name>A0A0C3C6D3_PILCF</name>
<gene>
    <name evidence="5" type="ORF">PILCRDRAFT_352893</name>
</gene>
<dbReference type="InterPro" id="IPR039360">
    <property type="entry name" value="Ras_GTPase"/>
</dbReference>
<dbReference type="GO" id="GO:0005096">
    <property type="term" value="F:GTPase activator activity"/>
    <property type="evidence" value="ECO:0007669"/>
    <property type="project" value="UniProtKB-KW"/>
</dbReference>
<protein>
    <submittedName>
        <fullName evidence="5">Uncharacterized protein</fullName>
    </submittedName>
</protein>
<keyword evidence="1" id="KW-0343">GTPase activation</keyword>
<dbReference type="SUPFAM" id="SSF48350">
    <property type="entry name" value="GTPase activation domain, GAP"/>
    <property type="match status" value="1"/>
</dbReference>
<dbReference type="AlphaFoldDB" id="A0A0C3C6D3"/>
<dbReference type="Pfam" id="PF00616">
    <property type="entry name" value="RasGAP"/>
    <property type="match status" value="1"/>
</dbReference>
<sequence length="614" mass="69957">MTEHLDHESVTRCDPPREFSVLAELYVSTTAATVLRKPMQRKKTAIDKRESLMASSRTGDEGQKKVREKSSWMSLSRSPVGSGHWRSVTCRLLEEGDKCLLHIYLDQTVLYQTVHIHLLNQTDIRHADSSLFLRKDGLGIYCLAGQRWCSTHTDEPIYLQFRDPETSNIWLSLLRSYAMPEIHGKGYILTDGGLYRMWRQVELTIIQGRNLGNQKPLTDSSTHAGGAGDLEVDAVDLDVSCEIHLNGQLCGRTTVKRGIGSPDWHEHFTFADLPPFETLEVFVWREKKLLKPTDMGSIRIALSNFRRGEAVEGWFPVLHSGPIASSVQVGDVRMKIRVDEEIILPQSAYARLLQTISSRNFLDWMGDLENQMQLKTISTQLMSIAVAKHTLIEQIFAIADREVDGSPHSHNTLFRGNTILTKTMELCMAWHGKAFLEASIGSVIRRLCNDKVAIEVDPMRNKNPKDVEKSVDLLVYWCREFWKQIYAVRGECPHEMRRLFEHIRKLVEKHYQINDTEQDQNRELPWQSVSAFCFLRFIAPGILHPHLFGLCPGLPPAPVQRSLTLITKVIQSLANLNTTVQKEEFMRGVQDFLKDSLPGMIDYILDLQKTGVTA</sequence>
<feature type="domain" description="Ras-GAP" evidence="4">
    <location>
        <begin position="373"/>
        <end position="575"/>
    </location>
</feature>
<evidence type="ECO:0000313" key="6">
    <source>
        <dbReference type="Proteomes" id="UP000054166"/>
    </source>
</evidence>
<evidence type="ECO:0000259" key="3">
    <source>
        <dbReference type="PROSITE" id="PS50004"/>
    </source>
</evidence>
<dbReference type="Gene3D" id="1.10.506.10">
    <property type="entry name" value="GTPase Activation - p120gap, domain 1"/>
    <property type="match status" value="1"/>
</dbReference>
<dbReference type="PANTHER" id="PTHR10194">
    <property type="entry name" value="RAS GTPASE-ACTIVATING PROTEINS"/>
    <property type="match status" value="1"/>
</dbReference>
<dbReference type="Gene3D" id="2.60.40.150">
    <property type="entry name" value="C2 domain"/>
    <property type="match status" value="1"/>
</dbReference>
<evidence type="ECO:0000259" key="4">
    <source>
        <dbReference type="PROSITE" id="PS50018"/>
    </source>
</evidence>
<dbReference type="SUPFAM" id="SSF49562">
    <property type="entry name" value="C2 domain (Calcium/lipid-binding domain, CaLB)"/>
    <property type="match status" value="1"/>
</dbReference>